<dbReference type="Proteomes" id="UP000184395">
    <property type="component" value="Unassembled WGS sequence"/>
</dbReference>
<evidence type="ECO:0000313" key="1">
    <source>
        <dbReference type="EMBL" id="SHK44389.1"/>
    </source>
</evidence>
<organism evidence="1 2">
    <name type="scientific">Paraburkholderia terricola</name>
    <dbReference type="NCBI Taxonomy" id="169427"/>
    <lineage>
        <taxon>Bacteria</taxon>
        <taxon>Pseudomonadati</taxon>
        <taxon>Pseudomonadota</taxon>
        <taxon>Betaproteobacteria</taxon>
        <taxon>Burkholderiales</taxon>
        <taxon>Burkholderiaceae</taxon>
        <taxon>Paraburkholderia</taxon>
    </lineage>
</organism>
<dbReference type="STRING" id="169427.SAMN05192548_102289"/>
<name>A0A1M6SIE4_9BURK</name>
<gene>
    <name evidence="1" type="ORF">SAMN05192548_102289</name>
</gene>
<reference evidence="1 2" key="1">
    <citation type="submission" date="2016-11" db="EMBL/GenBank/DDBJ databases">
        <authorList>
            <person name="Jaros S."/>
            <person name="Januszkiewicz K."/>
            <person name="Wedrychowicz H."/>
        </authorList>
    </citation>
    <scope>NUCLEOTIDE SEQUENCE [LARGE SCALE GENOMIC DNA]</scope>
    <source>
        <strain evidence="1 2">LMG 20594</strain>
    </source>
</reference>
<accession>A0A1M6SIE4</accession>
<proteinExistence type="predicted"/>
<dbReference type="AlphaFoldDB" id="A0A1M6SIE4"/>
<sequence>MTQISHAGNTAGARPMRSQLRAFVVTKDICVAKGQSLANPNLGKGGGAQYFVSSADKGSLVGGNVLKFGS</sequence>
<protein>
    <submittedName>
        <fullName evidence="1">Uncharacterized protein</fullName>
    </submittedName>
</protein>
<evidence type="ECO:0000313" key="2">
    <source>
        <dbReference type="Proteomes" id="UP000184395"/>
    </source>
</evidence>
<dbReference type="EMBL" id="FRAB01000022">
    <property type="protein sequence ID" value="SHK44389.1"/>
    <property type="molecule type" value="Genomic_DNA"/>
</dbReference>
<dbReference type="OrthoDB" id="5445630at2"/>